<keyword evidence="2" id="KW-0689">Ribosomal protein</keyword>
<protein>
    <recommendedName>
        <fullName evidence="8">Ribosomal protein S15</fullName>
    </recommendedName>
</protein>
<name>A0A6G1G1R6_9PEZI</name>
<dbReference type="Proteomes" id="UP000504638">
    <property type="component" value="Unplaced"/>
</dbReference>
<evidence type="ECO:0000256" key="2">
    <source>
        <dbReference type="ARBA" id="ARBA00022980"/>
    </source>
</evidence>
<dbReference type="SMART" id="SM01387">
    <property type="entry name" value="Ribosomal_S15"/>
    <property type="match status" value="1"/>
</dbReference>
<dbReference type="GO" id="GO:0006412">
    <property type="term" value="P:translation"/>
    <property type="evidence" value="ECO:0007669"/>
    <property type="project" value="InterPro"/>
</dbReference>
<proteinExistence type="inferred from homology"/>
<evidence type="ECO:0000313" key="6">
    <source>
        <dbReference type="Proteomes" id="UP000504638"/>
    </source>
</evidence>
<comment type="similarity">
    <text evidence="1">Belongs to the universal ribosomal protein uS15 family.</text>
</comment>
<keyword evidence="6" id="KW-1185">Reference proteome</keyword>
<keyword evidence="3" id="KW-0687">Ribonucleoprotein</keyword>
<dbReference type="GO" id="GO:1990904">
    <property type="term" value="C:ribonucleoprotein complex"/>
    <property type="evidence" value="ECO:0007669"/>
    <property type="project" value="UniProtKB-KW"/>
</dbReference>
<dbReference type="RefSeq" id="XP_033533497.1">
    <property type="nucleotide sequence ID" value="XM_033681887.1"/>
</dbReference>
<dbReference type="GO" id="GO:0005737">
    <property type="term" value="C:cytoplasm"/>
    <property type="evidence" value="ECO:0007669"/>
    <property type="project" value="UniProtKB-ARBA"/>
</dbReference>
<dbReference type="InterPro" id="IPR009068">
    <property type="entry name" value="uS15_NS1_RNA-bd_sf"/>
</dbReference>
<dbReference type="PANTHER" id="PTHR23321">
    <property type="entry name" value="RIBOSOMAL PROTEIN S15, BACTERIAL AND ORGANELLAR"/>
    <property type="match status" value="1"/>
</dbReference>
<reference evidence="5 7" key="1">
    <citation type="submission" date="2020-01" db="EMBL/GenBank/DDBJ databases">
        <authorList>
            <consortium name="DOE Joint Genome Institute"/>
            <person name="Haridas S."/>
            <person name="Albert R."/>
            <person name="Binder M."/>
            <person name="Bloem J."/>
            <person name="Labutti K."/>
            <person name="Salamov A."/>
            <person name="Andreopoulos B."/>
            <person name="Baker S.E."/>
            <person name="Barry K."/>
            <person name="Bills G."/>
            <person name="Bluhm B.H."/>
            <person name="Cannon C."/>
            <person name="Castanera R."/>
            <person name="Culley D.E."/>
            <person name="Daum C."/>
            <person name="Ezra D."/>
            <person name="Gonzalez J.B."/>
            <person name="Henrissat B."/>
            <person name="Kuo A."/>
            <person name="Liang C."/>
            <person name="Lipzen A."/>
            <person name="Lutzoni F."/>
            <person name="Magnuson J."/>
            <person name="Mondo S."/>
            <person name="Nolan M."/>
            <person name="Ohm R."/>
            <person name="Pangilinan J."/>
            <person name="Park H.-J."/>
            <person name="Ramirez L."/>
            <person name="Alfaro M."/>
            <person name="Sun H."/>
            <person name="Tritt A."/>
            <person name="Yoshinaga Y."/>
            <person name="Zwiers L.-H."/>
            <person name="Turgeon B.G."/>
            <person name="Goodwin S.B."/>
            <person name="Spatafora J.W."/>
            <person name="Crous P.W."/>
            <person name="Grigoriev I.V."/>
        </authorList>
    </citation>
    <scope>NUCLEOTIDE SEQUENCE</scope>
    <source>
        <strain evidence="5 7">CBS 781.70</strain>
    </source>
</reference>
<dbReference type="PANTHER" id="PTHR23321:SF26">
    <property type="entry name" value="SMALL RIBOSOMAL SUBUNIT PROTEIN US15M"/>
    <property type="match status" value="1"/>
</dbReference>
<dbReference type="SUPFAM" id="SSF47060">
    <property type="entry name" value="S15/NS1 RNA-binding domain"/>
    <property type="match status" value="1"/>
</dbReference>
<dbReference type="CDD" id="cd00353">
    <property type="entry name" value="Ribosomal_S15p_S13e"/>
    <property type="match status" value="1"/>
</dbReference>
<organism evidence="5">
    <name type="scientific">Eremomyces bilateralis CBS 781.70</name>
    <dbReference type="NCBI Taxonomy" id="1392243"/>
    <lineage>
        <taxon>Eukaryota</taxon>
        <taxon>Fungi</taxon>
        <taxon>Dikarya</taxon>
        <taxon>Ascomycota</taxon>
        <taxon>Pezizomycotina</taxon>
        <taxon>Dothideomycetes</taxon>
        <taxon>Dothideomycetes incertae sedis</taxon>
        <taxon>Eremomycetales</taxon>
        <taxon>Eremomycetaceae</taxon>
        <taxon>Eremomyces</taxon>
    </lineage>
</organism>
<evidence type="ECO:0000256" key="4">
    <source>
        <dbReference type="SAM" id="MobiDB-lite"/>
    </source>
</evidence>
<dbReference type="GeneID" id="54422457"/>
<feature type="region of interest" description="Disordered" evidence="4">
    <location>
        <begin position="204"/>
        <end position="240"/>
    </location>
</feature>
<dbReference type="AlphaFoldDB" id="A0A6G1G1R6"/>
<reference evidence="7" key="2">
    <citation type="submission" date="2020-04" db="EMBL/GenBank/DDBJ databases">
        <authorList>
            <consortium name="NCBI Genome Project"/>
        </authorList>
    </citation>
    <scope>NUCLEOTIDE SEQUENCE</scope>
    <source>
        <strain evidence="7">CBS 781.70</strain>
    </source>
</reference>
<evidence type="ECO:0000313" key="7">
    <source>
        <dbReference type="RefSeq" id="XP_033533497.1"/>
    </source>
</evidence>
<accession>A0A6G1G1R6</accession>
<dbReference type="InterPro" id="IPR000589">
    <property type="entry name" value="Ribosomal_uS15"/>
</dbReference>
<reference evidence="7" key="3">
    <citation type="submission" date="2025-04" db="UniProtKB">
        <authorList>
            <consortium name="RefSeq"/>
        </authorList>
    </citation>
    <scope>IDENTIFICATION</scope>
    <source>
        <strain evidence="7">CBS 781.70</strain>
    </source>
</reference>
<dbReference type="Gene3D" id="1.10.287.10">
    <property type="entry name" value="S15/NS1, RNA-binding"/>
    <property type="match status" value="1"/>
</dbReference>
<dbReference type="InterPro" id="IPR005290">
    <property type="entry name" value="Ribosomal_uS15_bac-type"/>
</dbReference>
<sequence>MPPRICMRSLLDGLNASLTTTSRLPIRTFSSTSPISAAARKKRKHATLDRYAAAQLERNRLANRTRQAELRAEDALAAGDPVHGRPTPFVESFDAAIDLPDLSPDADSPPAPPAARLKHFFDPDEIEQTLSKAQHLAHPINTAPAHPGDTSPFAELLENHTLQHQTATEAIARITSLTQANNEDLLRVNIQRCIDVFGRHSTDSTLPRKALAASPGPNLSPAAGRRDPAPVPRAGPDTGSSEVQIAILTAKIRAVANALETRGTTDKVTKRDLRLLVHRRQKLLQYLRRKERGGPRWVNVIEKLGLTEATWKGEISL</sequence>
<evidence type="ECO:0000256" key="1">
    <source>
        <dbReference type="ARBA" id="ARBA00008434"/>
    </source>
</evidence>
<evidence type="ECO:0000256" key="3">
    <source>
        <dbReference type="ARBA" id="ARBA00023274"/>
    </source>
</evidence>
<dbReference type="GO" id="GO:0005840">
    <property type="term" value="C:ribosome"/>
    <property type="evidence" value="ECO:0007669"/>
    <property type="project" value="UniProtKB-KW"/>
</dbReference>
<evidence type="ECO:0008006" key="8">
    <source>
        <dbReference type="Google" id="ProtNLM"/>
    </source>
</evidence>
<dbReference type="OrthoDB" id="441444at2759"/>
<dbReference type="Pfam" id="PF00312">
    <property type="entry name" value="Ribosomal_S15"/>
    <property type="match status" value="1"/>
</dbReference>
<dbReference type="GO" id="GO:0003735">
    <property type="term" value="F:structural constituent of ribosome"/>
    <property type="evidence" value="ECO:0007669"/>
    <property type="project" value="InterPro"/>
</dbReference>
<evidence type="ECO:0000313" key="5">
    <source>
        <dbReference type="EMBL" id="KAF1811866.1"/>
    </source>
</evidence>
<gene>
    <name evidence="5 7" type="ORF">P152DRAFT_482442</name>
</gene>
<dbReference type="EMBL" id="ML975159">
    <property type="protein sequence ID" value="KAF1811866.1"/>
    <property type="molecule type" value="Genomic_DNA"/>
</dbReference>